<proteinExistence type="predicted"/>
<name>A0A7S2EEY4_TRICV</name>
<evidence type="ECO:0000256" key="1">
    <source>
        <dbReference type="SAM" id="MobiDB-lite"/>
    </source>
</evidence>
<dbReference type="AlphaFoldDB" id="A0A7S2EEY4"/>
<sequence>MHPSRVLRAAGLGMRPDGRRGPPPPAAALHLYDPDSDLSASLDLYLEGPDMAGRYGGTKFLRGSGRSALLLDSETAGRYLPRIRPDGDDLPALVAVRNGEAVASVPLRELGSKSDGRIEPAAVRFFLEGAGVLRGEAPSPEDMCRIRPEEEVLHEVMMREKAAAEAAARAPEPYNCGVKGCNKMFRHEHVGVDNEVQEGLVVGREEVLGEEN</sequence>
<reference evidence="2" key="1">
    <citation type="submission" date="2021-01" db="EMBL/GenBank/DDBJ databases">
        <authorList>
            <person name="Corre E."/>
            <person name="Pelletier E."/>
            <person name="Niang G."/>
            <person name="Scheremetjew M."/>
            <person name="Finn R."/>
            <person name="Kale V."/>
            <person name="Holt S."/>
            <person name="Cochrane G."/>
            <person name="Meng A."/>
            <person name="Brown T."/>
            <person name="Cohen L."/>
        </authorList>
    </citation>
    <scope>NUCLEOTIDE SEQUENCE</scope>
    <source>
        <strain evidence="2">Grunow 1884</strain>
    </source>
</reference>
<organism evidence="2">
    <name type="scientific">Trieres chinensis</name>
    <name type="common">Marine centric diatom</name>
    <name type="synonym">Odontella sinensis</name>
    <dbReference type="NCBI Taxonomy" id="1514140"/>
    <lineage>
        <taxon>Eukaryota</taxon>
        <taxon>Sar</taxon>
        <taxon>Stramenopiles</taxon>
        <taxon>Ochrophyta</taxon>
        <taxon>Bacillariophyta</taxon>
        <taxon>Mediophyceae</taxon>
        <taxon>Biddulphiophycidae</taxon>
        <taxon>Eupodiscales</taxon>
        <taxon>Parodontellaceae</taxon>
        <taxon>Trieres</taxon>
    </lineage>
</organism>
<gene>
    <name evidence="2" type="ORF">OSIN01602_LOCUS6673</name>
</gene>
<feature type="region of interest" description="Disordered" evidence="1">
    <location>
        <begin position="1"/>
        <end position="25"/>
    </location>
</feature>
<evidence type="ECO:0000313" key="2">
    <source>
        <dbReference type="EMBL" id="CAD9332573.1"/>
    </source>
</evidence>
<accession>A0A7S2EEY4</accession>
<protein>
    <submittedName>
        <fullName evidence="2">Uncharacterized protein</fullName>
    </submittedName>
</protein>
<dbReference type="EMBL" id="HBGO01011972">
    <property type="protein sequence ID" value="CAD9332573.1"/>
    <property type="molecule type" value="Transcribed_RNA"/>
</dbReference>